<protein>
    <recommendedName>
        <fullName evidence="4">CTP-dependent diacylglycerol kinase 1</fullName>
    </recommendedName>
</protein>
<dbReference type="GO" id="GO:0006654">
    <property type="term" value="P:phosphatidic acid biosynthetic process"/>
    <property type="evidence" value="ECO:0007669"/>
    <property type="project" value="TreeGrafter"/>
</dbReference>
<evidence type="ECO:0008006" key="4">
    <source>
        <dbReference type="Google" id="ProtNLM"/>
    </source>
</evidence>
<dbReference type="AlphaFoldDB" id="A0A1E3QV67"/>
<keyword evidence="1" id="KW-0472">Membrane</keyword>
<feature type="transmembrane region" description="Helical" evidence="1">
    <location>
        <begin position="258"/>
        <end position="279"/>
    </location>
</feature>
<sequence length="348" mass="38795">MSATQEDAHLRSRTTNVSTKFIDTSFSVYTDEDDSDYAEGTTTVIEDDDDVSSSASSIISHESHRTIAAQNDSSDDSQLTIDNMELQKDENLLAVPPLAHKLLGRLSPSQSTTNLILESHKRFGKFVHKYEVPRKVFHVSIGFITLYVYTLGVQVHHLVLGLLTAFVTILSTDLYRFRNPKFNDLYCKFMGFLMREKEVMSYNGVIWYLLGLVLVFIKCPKDISVMSVLLLSWADTSASTFGRMYGHLTPKVSGSKSLAGSFAAFLTGVLSAYVLYGVFIPRFPEVNVGYVIEWTAETSKLNLFTLSLLSGLVASVSEAIDIFGWDDNFTIPVISGYVLWGVVSYFKV</sequence>
<evidence type="ECO:0000313" key="3">
    <source>
        <dbReference type="Proteomes" id="UP000094336"/>
    </source>
</evidence>
<reference evidence="3" key="1">
    <citation type="submission" date="2016-05" db="EMBL/GenBank/DDBJ databases">
        <title>Comparative genomics of biotechnologically important yeasts.</title>
        <authorList>
            <consortium name="DOE Joint Genome Institute"/>
            <person name="Riley R."/>
            <person name="Haridas S."/>
            <person name="Wolfe K.H."/>
            <person name="Lopes M.R."/>
            <person name="Hittinger C.T."/>
            <person name="Goker M."/>
            <person name="Salamov A."/>
            <person name="Wisecaver J."/>
            <person name="Long T.M."/>
            <person name="Aerts A.L."/>
            <person name="Barry K."/>
            <person name="Choi C."/>
            <person name="Clum A."/>
            <person name="Coughlan A.Y."/>
            <person name="Deshpande S."/>
            <person name="Douglass A.P."/>
            <person name="Hanson S.J."/>
            <person name="Klenk H.-P."/>
            <person name="Labutti K."/>
            <person name="Lapidus A."/>
            <person name="Lindquist E."/>
            <person name="Lipzen A."/>
            <person name="Meier-Kolthoff J.P."/>
            <person name="Ohm R.A."/>
            <person name="Otillar R.P."/>
            <person name="Pangilinan J."/>
            <person name="Peng Y."/>
            <person name="Rokas A."/>
            <person name="Rosa C.A."/>
            <person name="Scheuner C."/>
            <person name="Sibirny A.A."/>
            <person name="Slot J.C."/>
            <person name="Stielow J.B."/>
            <person name="Sun H."/>
            <person name="Kurtzman C.P."/>
            <person name="Blackwell M."/>
            <person name="Grigoriev I.V."/>
            <person name="Jeffries T.W."/>
        </authorList>
    </citation>
    <scope>NUCLEOTIDE SEQUENCE [LARGE SCALE GENOMIC DNA]</scope>
    <source>
        <strain evidence="3">NRRL Y-12698</strain>
    </source>
</reference>
<feature type="transmembrane region" description="Helical" evidence="1">
    <location>
        <begin position="299"/>
        <end position="317"/>
    </location>
</feature>
<name>A0A1E3QV67_9ASCO</name>
<dbReference type="RefSeq" id="XP_018986889.1">
    <property type="nucleotide sequence ID" value="XM_019127909.1"/>
</dbReference>
<dbReference type="InterPro" id="IPR037997">
    <property type="entry name" value="Dgk1-like"/>
</dbReference>
<dbReference type="OrthoDB" id="5673at2759"/>
<proteinExistence type="predicted"/>
<feature type="transmembrane region" description="Helical" evidence="1">
    <location>
        <begin position="199"/>
        <end position="217"/>
    </location>
</feature>
<keyword evidence="3" id="KW-1185">Reference proteome</keyword>
<dbReference type="GO" id="GO:0005789">
    <property type="term" value="C:endoplasmic reticulum membrane"/>
    <property type="evidence" value="ECO:0007669"/>
    <property type="project" value="TreeGrafter"/>
</dbReference>
<dbReference type="PANTHER" id="PTHR31303">
    <property type="entry name" value="CTP-DEPENDENT DIACYLGLYCEROL KINASE 1"/>
    <property type="match status" value="1"/>
</dbReference>
<dbReference type="Proteomes" id="UP000094336">
    <property type="component" value="Unassembled WGS sequence"/>
</dbReference>
<feature type="transmembrane region" description="Helical" evidence="1">
    <location>
        <begin position="158"/>
        <end position="178"/>
    </location>
</feature>
<dbReference type="EMBL" id="KV454427">
    <property type="protein sequence ID" value="ODQ81561.1"/>
    <property type="molecule type" value="Genomic_DNA"/>
</dbReference>
<dbReference type="GeneID" id="30145762"/>
<dbReference type="GO" id="GO:0004143">
    <property type="term" value="F:ATP-dependent diacylglycerol kinase activity"/>
    <property type="evidence" value="ECO:0007669"/>
    <property type="project" value="InterPro"/>
</dbReference>
<feature type="transmembrane region" description="Helical" evidence="1">
    <location>
        <begin position="329"/>
        <end position="346"/>
    </location>
</feature>
<organism evidence="2 3">
    <name type="scientific">Babjeviella inositovora NRRL Y-12698</name>
    <dbReference type="NCBI Taxonomy" id="984486"/>
    <lineage>
        <taxon>Eukaryota</taxon>
        <taxon>Fungi</taxon>
        <taxon>Dikarya</taxon>
        <taxon>Ascomycota</taxon>
        <taxon>Saccharomycotina</taxon>
        <taxon>Pichiomycetes</taxon>
        <taxon>Serinales incertae sedis</taxon>
        <taxon>Babjeviella</taxon>
    </lineage>
</organism>
<dbReference type="STRING" id="984486.A0A1E3QV67"/>
<evidence type="ECO:0000256" key="1">
    <source>
        <dbReference type="SAM" id="Phobius"/>
    </source>
</evidence>
<evidence type="ECO:0000313" key="2">
    <source>
        <dbReference type="EMBL" id="ODQ81561.1"/>
    </source>
</evidence>
<keyword evidence="1" id="KW-1133">Transmembrane helix</keyword>
<feature type="transmembrane region" description="Helical" evidence="1">
    <location>
        <begin position="136"/>
        <end position="152"/>
    </location>
</feature>
<accession>A0A1E3QV67</accession>
<keyword evidence="1" id="KW-0812">Transmembrane</keyword>
<gene>
    <name evidence="2" type="ORF">BABINDRAFT_159835</name>
</gene>
<dbReference type="PANTHER" id="PTHR31303:SF1">
    <property type="entry name" value="CTP-DEPENDENT DIACYLGLYCEROL KINASE 1"/>
    <property type="match status" value="1"/>
</dbReference>